<feature type="binding site" evidence="11">
    <location>
        <position position="128"/>
    </location>
    <ligand>
        <name>glycerol</name>
        <dbReference type="ChEBI" id="CHEBI:17754"/>
    </ligand>
</feature>
<comment type="catalytic activity">
    <reaction evidence="9">
        <text>glycerol + NAD(+) = dihydroxyacetone + NADH + H(+)</text>
        <dbReference type="Rhea" id="RHEA:13769"/>
        <dbReference type="ChEBI" id="CHEBI:15378"/>
        <dbReference type="ChEBI" id="CHEBI:16016"/>
        <dbReference type="ChEBI" id="CHEBI:17754"/>
        <dbReference type="ChEBI" id="CHEBI:57540"/>
        <dbReference type="ChEBI" id="CHEBI:57945"/>
        <dbReference type="EC" id="1.1.1.6"/>
    </reaction>
</comment>
<dbReference type="Gene3D" id="3.40.50.1970">
    <property type="match status" value="1"/>
</dbReference>
<dbReference type="PANTHER" id="PTHR43616">
    <property type="entry name" value="GLYCEROL DEHYDROGENASE"/>
    <property type="match status" value="1"/>
</dbReference>
<dbReference type="InterPro" id="IPR001670">
    <property type="entry name" value="ADH_Fe/GldA"/>
</dbReference>
<evidence type="ECO:0000313" key="14">
    <source>
        <dbReference type="EMBL" id="BAK11606.1"/>
    </source>
</evidence>
<evidence type="ECO:0000313" key="15">
    <source>
        <dbReference type="Proteomes" id="UP000006690"/>
    </source>
</evidence>
<proteinExistence type="inferred from homology"/>
<dbReference type="EC" id="1.1.1.6" evidence="7"/>
<evidence type="ECO:0000256" key="4">
    <source>
        <dbReference type="ARBA" id="ARBA00023002"/>
    </source>
</evidence>
<dbReference type="InterPro" id="IPR016205">
    <property type="entry name" value="Glycerol_DH"/>
</dbReference>
<accession>A0A0H3KX18</accession>
<dbReference type="eggNOG" id="COG0371">
    <property type="taxonomic scope" value="Bacteria"/>
</dbReference>
<dbReference type="PATRIC" id="fig|932677.3.peg.1777"/>
<evidence type="ECO:0000256" key="6">
    <source>
        <dbReference type="ARBA" id="ARBA00037918"/>
    </source>
</evidence>
<reference evidence="15" key="1">
    <citation type="journal article" date="2012" name="Appl. Microbiol. Biotechnol.">
        <title>The complete genome sequence of Pantoea ananatis AJ13355, an organism with great biotechnological potential.</title>
        <authorList>
            <person name="Hara Y."/>
            <person name="Kadotani N."/>
            <person name="Izui H."/>
            <person name="Katashkina J.I."/>
            <person name="Kuvaeva T.M."/>
            <person name="Andreeva I.G."/>
            <person name="Golubeva L.I."/>
            <person name="Malko D.B."/>
            <person name="Makeev V.J."/>
            <person name="Mashko S.V."/>
            <person name="Kozlov Y.I."/>
        </authorList>
    </citation>
    <scope>NUCLEOTIDE SEQUENCE [LARGE SCALE GENOMIC DNA]</scope>
    <source>
        <strain evidence="15">AJ13355</strain>
    </source>
</reference>
<keyword evidence="2 10" id="KW-0479">Metal-binding</keyword>
<dbReference type="PIRSF" id="PIRSF000112">
    <property type="entry name" value="Glycerol_dehydrogenase"/>
    <property type="match status" value="1"/>
</dbReference>
<evidence type="ECO:0000256" key="12">
    <source>
        <dbReference type="PIRSR" id="PIRSR000112-3"/>
    </source>
</evidence>
<feature type="domain" description="Alcohol dehydrogenase iron-type/glycerol dehydrogenase GldA" evidence="13">
    <location>
        <begin position="15"/>
        <end position="161"/>
    </location>
</feature>
<dbReference type="Gene3D" id="1.20.1090.10">
    <property type="entry name" value="Dehydroquinate synthase-like - alpha domain"/>
    <property type="match status" value="1"/>
</dbReference>
<feature type="binding site" evidence="12">
    <location>
        <position position="138"/>
    </location>
    <ligand>
        <name>NAD(+)</name>
        <dbReference type="ChEBI" id="CHEBI:57540"/>
    </ligand>
</feature>
<dbReference type="NCBIfam" id="NF006941">
    <property type="entry name" value="PRK09423.1"/>
    <property type="match status" value="1"/>
</dbReference>
<feature type="binding site" evidence="12">
    <location>
        <position position="44"/>
    </location>
    <ligand>
        <name>NAD(+)</name>
        <dbReference type="ChEBI" id="CHEBI:57540"/>
    </ligand>
</feature>
<sequence>MQSGATFMKFIFSSPRKYVQGAGVLDELGSYVTELGTQAFVVADDVVWGLIGERAQATLTKAGVNVVRQQFNGEASSNEITRLSQQAQQQNCNVVIGLGGGKTLDTVKAVADEIQQPVVIVPTIASTDAPCSALSVIYSDSGVFESYRFYNKNPDLVLVDTAVCAAAPARLFASGIADGLATWVEAQAVARSHAKSMVNGDPTIAGLAIARACEETLLTWGYSAYVAVSEKRVTPAVEAVVEANTLLSGLGFENAGLAAAHAIHNGFTAIEGDIHHLTHGEKVAYGTLTQMVLEQRPDEEIARYIRFYRSIKMPTTLKEMHLEGESWENLVKIGALANSEGDTLKNLNPNLAPEQIAHALLGLDAFSQTVK</sequence>
<keyword evidence="10" id="KW-0862">Zinc</keyword>
<keyword evidence="5 12" id="KW-0520">NAD</keyword>
<protein>
    <recommendedName>
        <fullName evidence="8">Glycerol dehydrogenase</fullName>
        <ecNumber evidence="7">1.1.1.6</ecNumber>
    </recommendedName>
</protein>
<dbReference type="GO" id="GO:0019563">
    <property type="term" value="P:glycerol catabolic process"/>
    <property type="evidence" value="ECO:0007669"/>
    <property type="project" value="UniProtKB-ARBA"/>
</dbReference>
<evidence type="ECO:0000256" key="10">
    <source>
        <dbReference type="PIRSR" id="PIRSR000112-1"/>
    </source>
</evidence>
<comment type="cofactor">
    <cofactor evidence="10">
        <name>Zn(2+)</name>
        <dbReference type="ChEBI" id="CHEBI:29105"/>
    </cofactor>
    <text evidence="10">Binds 1 zinc ion per subunit.</text>
</comment>
<dbReference type="FunFam" id="3.40.50.1970:FF:000005">
    <property type="entry name" value="Glycerol dehydrogenase"/>
    <property type="match status" value="1"/>
</dbReference>
<evidence type="ECO:0000259" key="13">
    <source>
        <dbReference type="Pfam" id="PF00465"/>
    </source>
</evidence>
<gene>
    <name evidence="14" type="primary">gldA</name>
    <name evidence="14" type="ordered locus">PAJ_1526</name>
</gene>
<dbReference type="HOGENOM" id="CLU_044754_1_0_6"/>
<dbReference type="Proteomes" id="UP000006690">
    <property type="component" value="Chromosome"/>
</dbReference>
<feature type="binding site" evidence="10">
    <location>
        <position position="261"/>
    </location>
    <ligand>
        <name>glycerol</name>
        <dbReference type="ChEBI" id="CHEBI:17754"/>
    </ligand>
</feature>
<keyword evidence="4" id="KW-0560">Oxidoreductase</keyword>
<keyword evidence="3" id="KW-0319">Glycerol metabolism</keyword>
<dbReference type="AlphaFoldDB" id="A0A0H3KX18"/>
<evidence type="ECO:0000256" key="3">
    <source>
        <dbReference type="ARBA" id="ARBA00022798"/>
    </source>
</evidence>
<evidence type="ECO:0000256" key="7">
    <source>
        <dbReference type="ARBA" id="ARBA00039147"/>
    </source>
</evidence>
<evidence type="ECO:0000256" key="8">
    <source>
        <dbReference type="ARBA" id="ARBA00040132"/>
    </source>
</evidence>
<dbReference type="GO" id="GO:0046872">
    <property type="term" value="F:metal ion binding"/>
    <property type="evidence" value="ECO:0007669"/>
    <property type="project" value="UniProtKB-KW"/>
</dbReference>
<evidence type="ECO:0000256" key="5">
    <source>
        <dbReference type="ARBA" id="ARBA00023027"/>
    </source>
</evidence>
<feature type="binding site" evidence="12">
    <location>
        <begin position="101"/>
        <end position="105"/>
    </location>
    <ligand>
        <name>NAD(+)</name>
        <dbReference type="ChEBI" id="CHEBI:57540"/>
    </ligand>
</feature>
<dbReference type="EMBL" id="AP012032">
    <property type="protein sequence ID" value="BAK11606.1"/>
    <property type="molecule type" value="Genomic_DNA"/>
</dbReference>
<dbReference type="CDD" id="cd08170">
    <property type="entry name" value="GlyDH"/>
    <property type="match status" value="1"/>
</dbReference>
<feature type="binding site" evidence="12">
    <location>
        <position position="132"/>
    </location>
    <ligand>
        <name>NAD(+)</name>
        <dbReference type="ChEBI" id="CHEBI:57540"/>
    </ligand>
</feature>
<dbReference type="KEGG" id="paj:PAJ_1526"/>
<dbReference type="GO" id="GO:0008888">
    <property type="term" value="F:glycerol dehydrogenase (NAD+) activity"/>
    <property type="evidence" value="ECO:0007669"/>
    <property type="project" value="UniProtKB-EC"/>
</dbReference>
<dbReference type="GO" id="GO:0005829">
    <property type="term" value="C:cytosol"/>
    <property type="evidence" value="ECO:0007669"/>
    <property type="project" value="TreeGrafter"/>
</dbReference>
<comment type="pathway">
    <text evidence="6">Polyol metabolism; glycerol fermentation; glycerone phosphate from glycerol (oxidative route): step 1/2.</text>
</comment>
<feature type="binding site" evidence="10">
    <location>
        <position position="279"/>
    </location>
    <ligand>
        <name>glycerol</name>
        <dbReference type="ChEBI" id="CHEBI:17754"/>
    </ligand>
</feature>
<evidence type="ECO:0000256" key="1">
    <source>
        <dbReference type="ARBA" id="ARBA00007358"/>
    </source>
</evidence>
<evidence type="ECO:0000256" key="11">
    <source>
        <dbReference type="PIRSR" id="PIRSR000112-2"/>
    </source>
</evidence>
<name>A0A0H3KX18_PANAA</name>
<dbReference type="SUPFAM" id="SSF56796">
    <property type="entry name" value="Dehydroquinate synthase-like"/>
    <property type="match status" value="1"/>
</dbReference>
<dbReference type="GO" id="GO:0015980">
    <property type="term" value="P:energy derivation by oxidation of organic compounds"/>
    <property type="evidence" value="ECO:0007669"/>
    <property type="project" value="UniProtKB-ARBA"/>
</dbReference>
<feature type="binding site" evidence="12">
    <location>
        <position position="134"/>
    </location>
    <ligand>
        <name>NAD(+)</name>
        <dbReference type="ChEBI" id="CHEBI:57540"/>
    </ligand>
</feature>
<comment type="similarity">
    <text evidence="1">Belongs to the iron-containing alcohol dehydrogenase family.</text>
</comment>
<evidence type="ECO:0000256" key="2">
    <source>
        <dbReference type="ARBA" id="ARBA00022723"/>
    </source>
</evidence>
<dbReference type="Pfam" id="PF00465">
    <property type="entry name" value="Fe-ADH"/>
    <property type="match status" value="1"/>
</dbReference>
<feature type="binding site" evidence="12">
    <location>
        <begin position="123"/>
        <end position="126"/>
    </location>
    <ligand>
        <name>NAD(+)</name>
        <dbReference type="ChEBI" id="CHEBI:57540"/>
    </ligand>
</feature>
<feature type="binding site" evidence="10">
    <location>
        <position position="178"/>
    </location>
    <ligand>
        <name>glycerol</name>
        <dbReference type="ChEBI" id="CHEBI:17754"/>
    </ligand>
</feature>
<organism evidence="14 15">
    <name type="scientific">Pantoea ananatis (strain AJ13355)</name>
    <dbReference type="NCBI Taxonomy" id="932677"/>
    <lineage>
        <taxon>Bacteria</taxon>
        <taxon>Pseudomonadati</taxon>
        <taxon>Pseudomonadota</taxon>
        <taxon>Gammaproteobacteria</taxon>
        <taxon>Enterobacterales</taxon>
        <taxon>Erwiniaceae</taxon>
        <taxon>Pantoea</taxon>
    </lineage>
</organism>
<evidence type="ECO:0000256" key="9">
    <source>
        <dbReference type="ARBA" id="ARBA00049006"/>
    </source>
</evidence>
<dbReference type="PANTHER" id="PTHR43616:SF5">
    <property type="entry name" value="GLYCEROL DEHYDROGENASE 1"/>
    <property type="match status" value="1"/>
</dbReference>